<dbReference type="GO" id="GO:0016740">
    <property type="term" value="F:transferase activity"/>
    <property type="evidence" value="ECO:0007669"/>
    <property type="project" value="UniProtKB-KW"/>
</dbReference>
<dbReference type="RefSeq" id="WP_227021314.1">
    <property type="nucleotide sequence ID" value="NZ_JACBAZ010000002.1"/>
</dbReference>
<evidence type="ECO:0000259" key="1">
    <source>
        <dbReference type="Pfam" id="PF13480"/>
    </source>
</evidence>
<organism evidence="2 3">
    <name type="scientific">Oceaniferula marina</name>
    <dbReference type="NCBI Taxonomy" id="2748318"/>
    <lineage>
        <taxon>Bacteria</taxon>
        <taxon>Pseudomonadati</taxon>
        <taxon>Verrucomicrobiota</taxon>
        <taxon>Verrucomicrobiia</taxon>
        <taxon>Verrucomicrobiales</taxon>
        <taxon>Verrucomicrobiaceae</taxon>
        <taxon>Oceaniferula</taxon>
    </lineage>
</organism>
<dbReference type="InterPro" id="IPR016181">
    <property type="entry name" value="Acyl_CoA_acyltransferase"/>
</dbReference>
<name>A0A851GCL5_9BACT</name>
<dbReference type="PANTHER" id="PTHR36174:SF1">
    <property type="entry name" value="LIPID II:GLYCINE GLYCYLTRANSFERASE"/>
    <property type="match status" value="1"/>
</dbReference>
<dbReference type="SUPFAM" id="SSF55729">
    <property type="entry name" value="Acyl-CoA N-acyltransferases (Nat)"/>
    <property type="match status" value="1"/>
</dbReference>
<feature type="domain" description="BioF2-like acetyltransferase" evidence="1">
    <location>
        <begin position="162"/>
        <end position="289"/>
    </location>
</feature>
<gene>
    <name evidence="2" type="ORF">HW115_06060</name>
</gene>
<proteinExistence type="predicted"/>
<protein>
    <submittedName>
        <fullName evidence="2">GNAT family N-acetyltransferase</fullName>
    </submittedName>
</protein>
<comment type="caution">
    <text evidence="2">The sequence shown here is derived from an EMBL/GenBank/DDBJ whole genome shotgun (WGS) entry which is preliminary data.</text>
</comment>
<accession>A0A851GCL5</accession>
<dbReference type="InterPro" id="IPR038740">
    <property type="entry name" value="BioF2-like_GNAT_dom"/>
</dbReference>
<evidence type="ECO:0000313" key="2">
    <source>
        <dbReference type="EMBL" id="NWK55166.1"/>
    </source>
</evidence>
<dbReference type="InterPro" id="IPR050644">
    <property type="entry name" value="PG_Glycine_Bridge_Synth"/>
</dbReference>
<dbReference type="Gene3D" id="3.40.630.30">
    <property type="match status" value="1"/>
</dbReference>
<sequence length="350" mass="40289">MSEIHTYDSVRNDIRWRQALGVWTDVYFQPEWLTLHLFDEGAVGLLFEYKEGDAVWLYAFVKRPIPTEYGQLNCFDIESAYGYGGPLSSSDDEEFLKRSRGAFEKWCIDQGIVAEFCAFHPMLSNEKWMLSDNLKILTDRETVALNLGGENPLSDNYSADGRYMCRRGQREGIRIEEVPVDQGFDRFVEMYLEAMQRLNASKFYLFNGRYFEQLEQLVRARGWLMAALKNEEWVAASLFLHGDQWLHYHLSANNMDVKAPGATNMLLDAAAHKGCSMGLTAFHLGGGRTNAEKDSLLKFKASMGKEKQQFKIGKAIHHPDVYHAIIKQWEARQPEQVASIGQRLLRYRSR</sequence>
<reference evidence="2 3" key="1">
    <citation type="submission" date="2020-07" db="EMBL/GenBank/DDBJ databases">
        <title>Roseicoccus Jingziensis gen. nov., sp. nov., isolated from coastal seawater.</title>
        <authorList>
            <person name="Feng X."/>
        </authorList>
    </citation>
    <scope>NUCLEOTIDE SEQUENCE [LARGE SCALE GENOMIC DNA]</scope>
    <source>
        <strain evidence="2 3">N1E253</strain>
    </source>
</reference>
<keyword evidence="3" id="KW-1185">Reference proteome</keyword>
<keyword evidence="2" id="KW-0808">Transferase</keyword>
<dbReference type="AlphaFoldDB" id="A0A851GCL5"/>
<dbReference type="PANTHER" id="PTHR36174">
    <property type="entry name" value="LIPID II:GLYCINE GLYCYLTRANSFERASE"/>
    <property type="match status" value="1"/>
</dbReference>
<evidence type="ECO:0000313" key="3">
    <source>
        <dbReference type="Proteomes" id="UP000557872"/>
    </source>
</evidence>
<dbReference type="EMBL" id="JACBAZ010000002">
    <property type="protein sequence ID" value="NWK55166.1"/>
    <property type="molecule type" value="Genomic_DNA"/>
</dbReference>
<dbReference type="Pfam" id="PF13480">
    <property type="entry name" value="Acetyltransf_6"/>
    <property type="match status" value="1"/>
</dbReference>
<dbReference type="Proteomes" id="UP000557872">
    <property type="component" value="Unassembled WGS sequence"/>
</dbReference>